<comment type="caution">
    <text evidence="1">The sequence shown here is derived from an EMBL/GenBank/DDBJ whole genome shotgun (WGS) entry which is preliminary data.</text>
</comment>
<dbReference type="EMBL" id="MLYV02000625">
    <property type="protein sequence ID" value="PSR81125.1"/>
    <property type="molecule type" value="Genomic_DNA"/>
</dbReference>
<proteinExistence type="predicted"/>
<evidence type="ECO:0000313" key="1">
    <source>
        <dbReference type="EMBL" id="PSR81125.1"/>
    </source>
</evidence>
<keyword evidence="2" id="KW-1185">Reference proteome</keyword>
<gene>
    <name evidence="1" type="ORF">PHLCEN_2v6460</name>
</gene>
<dbReference type="AlphaFoldDB" id="A0A2R6NZV6"/>
<name>A0A2R6NZV6_9APHY</name>
<evidence type="ECO:0000313" key="2">
    <source>
        <dbReference type="Proteomes" id="UP000186601"/>
    </source>
</evidence>
<dbReference type="OrthoDB" id="1733332at2759"/>
<dbReference type="Proteomes" id="UP000186601">
    <property type="component" value="Unassembled WGS sequence"/>
</dbReference>
<protein>
    <submittedName>
        <fullName evidence="1">Uncharacterized protein</fullName>
    </submittedName>
</protein>
<organism evidence="1 2">
    <name type="scientific">Hermanssonia centrifuga</name>
    <dbReference type="NCBI Taxonomy" id="98765"/>
    <lineage>
        <taxon>Eukaryota</taxon>
        <taxon>Fungi</taxon>
        <taxon>Dikarya</taxon>
        <taxon>Basidiomycota</taxon>
        <taxon>Agaricomycotina</taxon>
        <taxon>Agaricomycetes</taxon>
        <taxon>Polyporales</taxon>
        <taxon>Meruliaceae</taxon>
        <taxon>Hermanssonia</taxon>
    </lineage>
</organism>
<sequence>MDFDESSNKLVTQEFLAVVLAGFGNEYVAYIIPCLTAHREQAHAGLPTGMVRILRN</sequence>
<reference evidence="1 2" key="1">
    <citation type="submission" date="2018-02" db="EMBL/GenBank/DDBJ databases">
        <title>Genome sequence of the basidiomycete white-rot fungus Phlebia centrifuga.</title>
        <authorList>
            <person name="Granchi Z."/>
            <person name="Peng M."/>
            <person name="de Vries R.P."/>
            <person name="Hilden K."/>
            <person name="Makela M.R."/>
            <person name="Grigoriev I."/>
            <person name="Riley R."/>
        </authorList>
    </citation>
    <scope>NUCLEOTIDE SEQUENCE [LARGE SCALE GENOMIC DNA]</scope>
    <source>
        <strain evidence="1 2">FBCC195</strain>
    </source>
</reference>
<accession>A0A2R6NZV6</accession>